<keyword evidence="10" id="KW-1185">Reference proteome</keyword>
<dbReference type="SUPFAM" id="SSF50249">
    <property type="entry name" value="Nucleic acid-binding proteins"/>
    <property type="match status" value="1"/>
</dbReference>
<dbReference type="InterPro" id="IPR000085">
    <property type="entry name" value="RuvA"/>
</dbReference>
<keyword evidence="2 6" id="KW-0227">DNA damage</keyword>
<dbReference type="Gene3D" id="1.10.150.20">
    <property type="entry name" value="5' to 3' exonuclease, C-terminal subdomain"/>
    <property type="match status" value="1"/>
</dbReference>
<dbReference type="Pfam" id="PF07499">
    <property type="entry name" value="RuvA_C"/>
    <property type="match status" value="1"/>
</dbReference>
<dbReference type="InterPro" id="IPR036267">
    <property type="entry name" value="RuvA_C_sf"/>
</dbReference>
<keyword evidence="5 6" id="KW-0234">DNA repair</keyword>
<dbReference type="SUPFAM" id="SSF46929">
    <property type="entry name" value="DNA helicase RuvA subunit, C-terminal domain"/>
    <property type="match status" value="1"/>
</dbReference>
<accession>A0A6N7VX89</accession>
<comment type="domain">
    <text evidence="6">Has three domains with a flexible linker between the domains II and III and assumes an 'L' shape. Domain III is highly mobile and contacts RuvB.</text>
</comment>
<sequence length="201" mass="21813">MFAYLVGKIADISEDNLVLEVNHIGYNIKIPSSLHSSLPGIGEEIKIHTYTCVREDSFQLYGFLTRDDLDIFRLLITVNGIGPKGGLAVLSVLSADDIRMAVMSQDAKTIAKAPGIGAKTAQRVILDLKDKVSLEDTFVSRESTAYVENFSGLTDTRNEAVEALTALGYSATEALRAVKQVENAEAMDVEALLKAALKHII</sequence>
<evidence type="ECO:0000259" key="7">
    <source>
        <dbReference type="Pfam" id="PF01330"/>
    </source>
</evidence>
<keyword evidence="1 6" id="KW-0963">Cytoplasm</keyword>
<comment type="similarity">
    <text evidence="6">Belongs to the RuvA family.</text>
</comment>
<comment type="subcellular location">
    <subcellularLocation>
        <location evidence="6">Cytoplasm</location>
    </subcellularLocation>
</comment>
<dbReference type="InterPro" id="IPR013849">
    <property type="entry name" value="DNA_helicase_Holl-junc_RuvA_I"/>
</dbReference>
<dbReference type="GO" id="GO:0000400">
    <property type="term" value="F:four-way junction DNA binding"/>
    <property type="evidence" value="ECO:0007669"/>
    <property type="project" value="UniProtKB-UniRule"/>
</dbReference>
<dbReference type="Pfam" id="PF14520">
    <property type="entry name" value="HHH_5"/>
    <property type="match status" value="1"/>
</dbReference>
<dbReference type="SUPFAM" id="SSF47781">
    <property type="entry name" value="RuvA domain 2-like"/>
    <property type="match status" value="1"/>
</dbReference>
<feature type="domain" description="DNA helicase Holliday junction RuvA type" evidence="7">
    <location>
        <begin position="1"/>
        <end position="62"/>
    </location>
</feature>
<name>A0A6N7VX89_9FIRM</name>
<dbReference type="InterPro" id="IPR011114">
    <property type="entry name" value="RuvA_C"/>
</dbReference>
<dbReference type="InterPro" id="IPR012340">
    <property type="entry name" value="NA-bd_OB-fold"/>
</dbReference>
<dbReference type="GO" id="GO:0009378">
    <property type="term" value="F:four-way junction helicase activity"/>
    <property type="evidence" value="ECO:0007669"/>
    <property type="project" value="InterPro"/>
</dbReference>
<dbReference type="GeneID" id="86052382"/>
<evidence type="ECO:0000256" key="1">
    <source>
        <dbReference type="ARBA" id="ARBA00022490"/>
    </source>
</evidence>
<dbReference type="GO" id="GO:0009379">
    <property type="term" value="C:Holliday junction helicase complex"/>
    <property type="evidence" value="ECO:0007669"/>
    <property type="project" value="InterPro"/>
</dbReference>
<comment type="caution">
    <text evidence="6">Lacks conserved residue(s) required for the propagation of feature annotation.</text>
</comment>
<comment type="caution">
    <text evidence="9">The sequence shown here is derived from an EMBL/GenBank/DDBJ whole genome shotgun (WGS) entry which is preliminary data.</text>
</comment>
<dbReference type="GO" id="GO:0006281">
    <property type="term" value="P:DNA repair"/>
    <property type="evidence" value="ECO:0007669"/>
    <property type="project" value="UniProtKB-UniRule"/>
</dbReference>
<keyword evidence="4 6" id="KW-0233">DNA recombination</keyword>
<dbReference type="Pfam" id="PF01330">
    <property type="entry name" value="RuvA_N"/>
    <property type="match status" value="1"/>
</dbReference>
<dbReference type="Proteomes" id="UP000436047">
    <property type="component" value="Unassembled WGS sequence"/>
</dbReference>
<dbReference type="EMBL" id="VUMI01000005">
    <property type="protein sequence ID" value="MSS87656.1"/>
    <property type="molecule type" value="Genomic_DNA"/>
</dbReference>
<proteinExistence type="inferred from homology"/>
<comment type="subunit">
    <text evidence="6">Homotetramer. Forms an RuvA(8)-RuvB(12)-Holliday junction (HJ) complex. HJ DNA is sandwiched between 2 RuvA tetramers; dsDNA enters through RuvA and exits via RuvB. An RuvB hexamer assembles on each DNA strand where it exits the tetramer. Each RuvB hexamer is contacted by two RuvA subunits (via domain III) on 2 adjacent RuvB subunits; this complex drives branch migration. In the full resolvosome a probable DNA-RuvA(4)-RuvB(12)-RuvC(2) complex forms which resolves the HJ.</text>
</comment>
<dbReference type="NCBIfam" id="TIGR00084">
    <property type="entry name" value="ruvA"/>
    <property type="match status" value="1"/>
</dbReference>
<evidence type="ECO:0000256" key="6">
    <source>
        <dbReference type="HAMAP-Rule" id="MF_00031"/>
    </source>
</evidence>
<evidence type="ECO:0000256" key="4">
    <source>
        <dbReference type="ARBA" id="ARBA00023172"/>
    </source>
</evidence>
<dbReference type="GO" id="GO:0005524">
    <property type="term" value="F:ATP binding"/>
    <property type="evidence" value="ECO:0007669"/>
    <property type="project" value="InterPro"/>
</dbReference>
<evidence type="ECO:0000313" key="10">
    <source>
        <dbReference type="Proteomes" id="UP000436047"/>
    </source>
</evidence>
<dbReference type="CDD" id="cd14332">
    <property type="entry name" value="UBA_RuvA_C"/>
    <property type="match status" value="1"/>
</dbReference>
<protein>
    <recommendedName>
        <fullName evidence="6">Holliday junction branch migration complex subunit RuvA</fullName>
    </recommendedName>
</protein>
<evidence type="ECO:0000259" key="8">
    <source>
        <dbReference type="Pfam" id="PF07499"/>
    </source>
</evidence>
<dbReference type="RefSeq" id="WP_154463681.1">
    <property type="nucleotide sequence ID" value="NZ_JAXDZL010000033.1"/>
</dbReference>
<comment type="function">
    <text evidence="6">The RuvA-RuvB-RuvC complex processes Holliday junction (HJ) DNA during genetic recombination and DNA repair, while the RuvA-RuvB complex plays an important role in the rescue of blocked DNA replication forks via replication fork reversal (RFR). RuvA specifically binds to HJ cruciform DNA, conferring on it an open structure. The RuvB hexamer acts as an ATP-dependent pump, pulling dsDNA into and through the RuvAB complex. HJ branch migration allows RuvC to scan DNA until it finds its consensus sequence, where it cleaves and resolves the cruciform DNA.</text>
</comment>
<dbReference type="GO" id="GO:0006310">
    <property type="term" value="P:DNA recombination"/>
    <property type="evidence" value="ECO:0007669"/>
    <property type="project" value="UniProtKB-UniRule"/>
</dbReference>
<dbReference type="HAMAP" id="MF_00031">
    <property type="entry name" value="DNA_HJ_migration_RuvA"/>
    <property type="match status" value="1"/>
</dbReference>
<reference evidence="9 10" key="1">
    <citation type="submission" date="2019-08" db="EMBL/GenBank/DDBJ databases">
        <title>In-depth cultivation of the pig gut microbiome towards novel bacterial diversity and tailored functional studies.</title>
        <authorList>
            <person name="Wylensek D."/>
            <person name="Hitch T.C.A."/>
            <person name="Clavel T."/>
        </authorList>
    </citation>
    <scope>NUCLEOTIDE SEQUENCE [LARGE SCALE GENOMIC DNA]</scope>
    <source>
        <strain evidence="9 10">WCA-389-WT-23B</strain>
    </source>
</reference>
<organism evidence="9 10">
    <name type="scientific">Eisenbergiella porci</name>
    <dbReference type="NCBI Taxonomy" id="2652274"/>
    <lineage>
        <taxon>Bacteria</taxon>
        <taxon>Bacillati</taxon>
        <taxon>Bacillota</taxon>
        <taxon>Clostridia</taxon>
        <taxon>Lachnospirales</taxon>
        <taxon>Lachnospiraceae</taxon>
        <taxon>Eisenbergiella</taxon>
    </lineage>
</organism>
<dbReference type="AlphaFoldDB" id="A0A6N7VX89"/>
<evidence type="ECO:0000256" key="2">
    <source>
        <dbReference type="ARBA" id="ARBA00022763"/>
    </source>
</evidence>
<evidence type="ECO:0000256" key="5">
    <source>
        <dbReference type="ARBA" id="ARBA00023204"/>
    </source>
</evidence>
<feature type="region of interest" description="Domain III" evidence="6">
    <location>
        <begin position="154"/>
        <end position="201"/>
    </location>
</feature>
<dbReference type="GO" id="GO:0048476">
    <property type="term" value="C:Holliday junction resolvase complex"/>
    <property type="evidence" value="ECO:0007669"/>
    <property type="project" value="UniProtKB-UniRule"/>
</dbReference>
<dbReference type="Gene3D" id="2.40.50.140">
    <property type="entry name" value="Nucleic acid-binding proteins"/>
    <property type="match status" value="1"/>
</dbReference>
<dbReference type="GO" id="GO:0005737">
    <property type="term" value="C:cytoplasm"/>
    <property type="evidence" value="ECO:0007669"/>
    <property type="project" value="UniProtKB-SubCell"/>
</dbReference>
<dbReference type="InterPro" id="IPR010994">
    <property type="entry name" value="RuvA_2-like"/>
</dbReference>
<gene>
    <name evidence="6 9" type="primary">ruvA</name>
    <name evidence="9" type="ORF">FYJ45_04700</name>
</gene>
<feature type="region of interest" description="Domain I" evidence="6">
    <location>
        <begin position="1"/>
        <end position="64"/>
    </location>
</feature>
<dbReference type="Gene3D" id="1.10.8.10">
    <property type="entry name" value="DNA helicase RuvA subunit, C-terminal domain"/>
    <property type="match status" value="1"/>
</dbReference>
<keyword evidence="3 6" id="KW-0238">DNA-binding</keyword>
<feature type="domain" description="Holliday junction DNA helicase RuvA C-terminal" evidence="8">
    <location>
        <begin position="157"/>
        <end position="200"/>
    </location>
</feature>
<evidence type="ECO:0000313" key="9">
    <source>
        <dbReference type="EMBL" id="MSS87656.1"/>
    </source>
</evidence>
<evidence type="ECO:0000256" key="3">
    <source>
        <dbReference type="ARBA" id="ARBA00023125"/>
    </source>
</evidence>